<dbReference type="PROSITE" id="PS50925">
    <property type="entry name" value="BLUF"/>
    <property type="match status" value="1"/>
</dbReference>
<dbReference type="SMART" id="SM01034">
    <property type="entry name" value="BLUF"/>
    <property type="match status" value="1"/>
</dbReference>
<reference evidence="3" key="1">
    <citation type="journal article" date="2019" name="Int. J. Syst. Evol. Microbiol.">
        <title>The Global Catalogue of Microorganisms (GCM) 10K type strain sequencing project: providing services to taxonomists for standard genome sequencing and annotation.</title>
        <authorList>
            <consortium name="The Broad Institute Genomics Platform"/>
            <consortium name="The Broad Institute Genome Sequencing Center for Infectious Disease"/>
            <person name="Wu L."/>
            <person name="Ma J."/>
        </authorList>
    </citation>
    <scope>NUCLEOTIDE SEQUENCE [LARGE SCALE GENOMIC DNA]</scope>
    <source>
        <strain evidence="3">NBRC 105857</strain>
    </source>
</reference>
<evidence type="ECO:0000313" key="3">
    <source>
        <dbReference type="Proteomes" id="UP001156664"/>
    </source>
</evidence>
<name>A0ABQ5YQ18_9BURK</name>
<dbReference type="InterPro" id="IPR007024">
    <property type="entry name" value="BLUF_domain"/>
</dbReference>
<accession>A0ABQ5YQ18</accession>
<organism evidence="2 3">
    <name type="scientific">Limnobacter litoralis</name>
    <dbReference type="NCBI Taxonomy" id="481366"/>
    <lineage>
        <taxon>Bacteria</taxon>
        <taxon>Pseudomonadati</taxon>
        <taxon>Pseudomonadota</taxon>
        <taxon>Betaproteobacteria</taxon>
        <taxon>Burkholderiales</taxon>
        <taxon>Burkholderiaceae</taxon>
        <taxon>Limnobacter</taxon>
    </lineage>
</organism>
<evidence type="ECO:0000313" key="2">
    <source>
        <dbReference type="EMBL" id="GLR26189.1"/>
    </source>
</evidence>
<dbReference type="Proteomes" id="UP001156664">
    <property type="component" value="Unassembled WGS sequence"/>
</dbReference>
<dbReference type="EMBL" id="BSOJ01000012">
    <property type="protein sequence ID" value="GLR26189.1"/>
    <property type="molecule type" value="Genomic_DNA"/>
</dbReference>
<dbReference type="RefSeq" id="WP_284280676.1">
    <property type="nucleotide sequence ID" value="NZ_BSOJ01000012.1"/>
</dbReference>
<sequence length="152" mass="16770">MIRLIYISLQAKPLSRDQFDSLCLAASEFNGKAGISGLLLSNGKEFMQCLEGPAKSVKALYQHILQDSRHTDIRLLFSSPVSNRIFEGWSMQGAHTSPLQGTADTDSVYQLLDHRLQKSWRSMGEGAVELIDQYARVKQSMEAGGPLASPTL</sequence>
<dbReference type="Gene3D" id="3.30.70.100">
    <property type="match status" value="1"/>
</dbReference>
<dbReference type="Pfam" id="PF04940">
    <property type="entry name" value="BLUF"/>
    <property type="match status" value="1"/>
</dbReference>
<proteinExistence type="predicted"/>
<dbReference type="InterPro" id="IPR036046">
    <property type="entry name" value="Acylphosphatase-like_dom_sf"/>
</dbReference>
<evidence type="ECO:0000259" key="1">
    <source>
        <dbReference type="PROSITE" id="PS50925"/>
    </source>
</evidence>
<protein>
    <recommendedName>
        <fullName evidence="1">BLUF domain-containing protein</fullName>
    </recommendedName>
</protein>
<feature type="domain" description="BLUF" evidence="1">
    <location>
        <begin position="1"/>
        <end position="92"/>
    </location>
</feature>
<comment type="caution">
    <text evidence="2">The sequence shown here is derived from an EMBL/GenBank/DDBJ whole genome shotgun (WGS) entry which is preliminary data.</text>
</comment>
<keyword evidence="3" id="KW-1185">Reference proteome</keyword>
<gene>
    <name evidence="2" type="ORF">GCM10007875_12770</name>
</gene>
<dbReference type="SUPFAM" id="SSF54975">
    <property type="entry name" value="Acylphosphatase/BLUF domain-like"/>
    <property type="match status" value="1"/>
</dbReference>